<name>A0A640UKP7_9ACTN</name>
<feature type="chain" id="PRO_5039565155" description="Bacterial Ig domain-containing protein" evidence="2">
    <location>
        <begin position="35"/>
        <end position="300"/>
    </location>
</feature>
<dbReference type="Gene3D" id="2.60.40.3710">
    <property type="match status" value="1"/>
</dbReference>
<evidence type="ECO:0000256" key="2">
    <source>
        <dbReference type="SAM" id="SignalP"/>
    </source>
</evidence>
<accession>A0A640UKP7</accession>
<evidence type="ECO:0000256" key="1">
    <source>
        <dbReference type="SAM" id="MobiDB-lite"/>
    </source>
</evidence>
<dbReference type="OrthoDB" id="5242354at2"/>
<evidence type="ECO:0000313" key="5">
    <source>
        <dbReference type="Proteomes" id="UP000431826"/>
    </source>
</evidence>
<dbReference type="GeneID" id="96281775"/>
<reference evidence="4 5" key="1">
    <citation type="submission" date="2019-12" db="EMBL/GenBank/DDBJ databases">
        <title>Whole genome shotgun sequence of Streptomyces tubercidicus NBRC 13090.</title>
        <authorList>
            <person name="Ichikawa N."/>
            <person name="Kimura A."/>
            <person name="Kitahashi Y."/>
            <person name="Komaki H."/>
            <person name="Tamura T."/>
        </authorList>
    </citation>
    <scope>NUCLEOTIDE SEQUENCE [LARGE SCALE GENOMIC DNA]</scope>
    <source>
        <strain evidence="4 5">NBRC 13090</strain>
    </source>
</reference>
<protein>
    <recommendedName>
        <fullName evidence="3">Bacterial Ig domain-containing protein</fullName>
    </recommendedName>
</protein>
<proteinExistence type="predicted"/>
<dbReference type="InterPro" id="IPR041280">
    <property type="entry name" value="Big_10"/>
</dbReference>
<dbReference type="RefSeq" id="WP_159742327.1">
    <property type="nucleotide sequence ID" value="NZ_BLIR01000001.1"/>
</dbReference>
<dbReference type="Pfam" id="PF17964">
    <property type="entry name" value="Big_10"/>
    <property type="match status" value="1"/>
</dbReference>
<dbReference type="Proteomes" id="UP000431826">
    <property type="component" value="Unassembled WGS sequence"/>
</dbReference>
<evidence type="ECO:0000259" key="3">
    <source>
        <dbReference type="Pfam" id="PF17964"/>
    </source>
</evidence>
<comment type="caution">
    <text evidence="4">The sequence shown here is derived from an EMBL/GenBank/DDBJ whole genome shotgun (WGS) entry which is preliminary data.</text>
</comment>
<dbReference type="Gene3D" id="2.60.40.3780">
    <property type="match status" value="1"/>
</dbReference>
<keyword evidence="5" id="KW-1185">Reference proteome</keyword>
<feature type="signal peptide" evidence="2">
    <location>
        <begin position="1"/>
        <end position="34"/>
    </location>
</feature>
<sequence length="300" mass="31879">MSQPSFLRHRSFRPPCLALTLATVVGTGTLSACAGFTAPASMAAPVKVALGTAGGTRTAQAGDKLKVTAEGGVLTEVTVTDPRGRRLPGGLGRDGTFWTSSAEIAPATKYSVVARTRSDRGGVGAAKESLTTAQPARLNTLVPDPGTRDAVVPVERLLTLTFDHPVTDRAAVGRRLSVTSDDRTTGSWDWEKDRNGKDQVTWRPAQRWKPGTEVRLRAELHGVDSGGGRYFSGDYDLNFTISRSCTDSDLRQVCGKVHVGDPAGVTPSSVRGKDDHSTGIGDWDDGRSPWRRNSAFASSS</sequence>
<dbReference type="EMBL" id="BLIR01000001">
    <property type="protein sequence ID" value="GFE35922.1"/>
    <property type="molecule type" value="Genomic_DNA"/>
</dbReference>
<evidence type="ECO:0000313" key="4">
    <source>
        <dbReference type="EMBL" id="GFE35922.1"/>
    </source>
</evidence>
<feature type="region of interest" description="Disordered" evidence="1">
    <location>
        <begin position="258"/>
        <end position="300"/>
    </location>
</feature>
<feature type="domain" description="Bacterial Ig" evidence="3">
    <location>
        <begin position="59"/>
        <end position="224"/>
    </location>
</feature>
<dbReference type="AlphaFoldDB" id="A0A640UKP7"/>
<gene>
    <name evidence="4" type="ORF">Stube_05950</name>
</gene>
<organism evidence="4 5">
    <name type="scientific">Streptomyces tubercidicus</name>
    <dbReference type="NCBI Taxonomy" id="47759"/>
    <lineage>
        <taxon>Bacteria</taxon>
        <taxon>Bacillati</taxon>
        <taxon>Actinomycetota</taxon>
        <taxon>Actinomycetes</taxon>
        <taxon>Kitasatosporales</taxon>
        <taxon>Streptomycetaceae</taxon>
        <taxon>Streptomyces</taxon>
    </lineage>
</organism>
<keyword evidence="2" id="KW-0732">Signal</keyword>